<evidence type="ECO:0000313" key="5">
    <source>
        <dbReference type="Proteomes" id="UP001595698"/>
    </source>
</evidence>
<evidence type="ECO:0000313" key="4">
    <source>
        <dbReference type="EMBL" id="MFC3982780.1"/>
    </source>
</evidence>
<dbReference type="SUPFAM" id="SSF69318">
    <property type="entry name" value="Integrin alpha N-terminal domain"/>
    <property type="match status" value="1"/>
</dbReference>
<accession>A0ABV8F5R0</accession>
<gene>
    <name evidence="4" type="ORF">ACFOYY_21750</name>
</gene>
<evidence type="ECO:0000256" key="2">
    <source>
        <dbReference type="SAM" id="MobiDB-lite"/>
    </source>
</evidence>
<feature type="domain" description="SGNH hydrolase-type esterase" evidence="3">
    <location>
        <begin position="304"/>
        <end position="503"/>
    </location>
</feature>
<dbReference type="InterPro" id="IPR013517">
    <property type="entry name" value="FG-GAP"/>
</dbReference>
<feature type="region of interest" description="Disordered" evidence="2">
    <location>
        <begin position="519"/>
        <end position="560"/>
    </location>
</feature>
<dbReference type="InterPro" id="IPR013830">
    <property type="entry name" value="SGNH_hydro"/>
</dbReference>
<organism evidence="4 5">
    <name type="scientific">Streptosporangium jomthongense</name>
    <dbReference type="NCBI Taxonomy" id="1193683"/>
    <lineage>
        <taxon>Bacteria</taxon>
        <taxon>Bacillati</taxon>
        <taxon>Actinomycetota</taxon>
        <taxon>Actinomycetes</taxon>
        <taxon>Streptosporangiales</taxon>
        <taxon>Streptosporangiaceae</taxon>
        <taxon>Streptosporangium</taxon>
    </lineage>
</organism>
<protein>
    <submittedName>
        <fullName evidence="4">FG-GAP-like repeat-containing protein</fullName>
    </submittedName>
</protein>
<evidence type="ECO:0000259" key="3">
    <source>
        <dbReference type="Pfam" id="PF13472"/>
    </source>
</evidence>
<dbReference type="EMBL" id="JBHSBC010000021">
    <property type="protein sequence ID" value="MFC3982780.1"/>
    <property type="molecule type" value="Genomic_DNA"/>
</dbReference>
<proteinExistence type="predicted"/>
<dbReference type="PANTHER" id="PTHR30383:SF31">
    <property type="entry name" value="SGNH HYDROLASE-TYPE ESTERASE DOMAIN-CONTAINING PROTEIN-RELATED"/>
    <property type="match status" value="1"/>
</dbReference>
<evidence type="ECO:0000256" key="1">
    <source>
        <dbReference type="ARBA" id="ARBA00022729"/>
    </source>
</evidence>
<dbReference type="PANTHER" id="PTHR30383">
    <property type="entry name" value="THIOESTERASE 1/PROTEASE 1/LYSOPHOSPHOLIPASE L1"/>
    <property type="match status" value="1"/>
</dbReference>
<dbReference type="Proteomes" id="UP001595698">
    <property type="component" value="Unassembled WGS sequence"/>
</dbReference>
<dbReference type="SUPFAM" id="SSF52266">
    <property type="entry name" value="SGNH hydrolase"/>
    <property type="match status" value="1"/>
</dbReference>
<dbReference type="InterPro" id="IPR036514">
    <property type="entry name" value="SGNH_hydro_sf"/>
</dbReference>
<dbReference type="InterPro" id="IPR051532">
    <property type="entry name" value="Ester_Hydrolysis_Enzymes"/>
</dbReference>
<dbReference type="InterPro" id="IPR028994">
    <property type="entry name" value="Integrin_alpha_N"/>
</dbReference>
<dbReference type="Gene3D" id="3.40.50.1110">
    <property type="entry name" value="SGNH hydrolase"/>
    <property type="match status" value="1"/>
</dbReference>
<keyword evidence="1" id="KW-0732">Signal</keyword>
<sequence length="847" mass="90070">MTLVLAGAVTPAQAGAPLRPSSCEGADRAAARLGGIGPAGVGQASAIRLMCAGEAPARLAALAEDADDVVMSFEVSQVDRGPLQAEVDKIHRAQATGQSLSDHMITLLKSYEVGVYPDAWEGVGFEGSIQVIDTGVAIVIPADQVGPNANWWQKFLSATVGTGAMILTSALCLGAFNVGAPAAAPFCGALGGFVGGMIGELLNAYFDNRPFTDPAVWTEALAVGIHGAITGAVLGKALAVMETGANPLLQKIAQGVKNLAAKFTAFRSPLEFVAQYLEGLAPALLANLHRLRNGIGSASLRPMALGSSSTYGEGSSDGNGYRDTADQGFNDLAERRAQPAGTEVSDDVTPWVDWVDWVGSVRVGTMEDREVEGWRGYTIDLIAGKAQCAVKVFKPNVITLIAGGNDVLYDIQMDGAIGRLQRLVEQIAGDSPRTVVLVAGMQPLNSPKFPGANARGEAFTAQIPAMVDLLVKRGLRVVYTDTTGLELSDIGTDGIHPTDQGYEKIGTAFVKAAGQASDRGWLRPPAEQDPGQVSDACGGPRDDGTGTGDNSSKLGPNWEDRGVIQDQQYPSSSRFWMVDVNKDRKAEFVAVDEKQNFRFWWNSGPSGKNWMPFVEGQNSYKPAAGAVGNMLRFGDVDGDGFPDCMVVWLTGKVEVSTWKGDNPSGQRMCMNKYGGMASVFDEGSQGEILNIDPATKIRFADVTGGGRDDYLLIKPDGTTTAAYNRDFQNKDGRKWLDWTAPQQISGALANPREIRYADINGDKRADRILITLKGGARAWINEGAKGAGGTYRDIGRIAGDGDLPPKDIQFADIDGDGKADFLRIGWTGVTHAWLNKIPADYFDTFHP</sequence>
<comment type="caution">
    <text evidence="4">The sequence shown here is derived from an EMBL/GenBank/DDBJ whole genome shotgun (WGS) entry which is preliminary data.</text>
</comment>
<reference evidence="5" key="1">
    <citation type="journal article" date="2019" name="Int. J. Syst. Evol. Microbiol.">
        <title>The Global Catalogue of Microorganisms (GCM) 10K type strain sequencing project: providing services to taxonomists for standard genome sequencing and annotation.</title>
        <authorList>
            <consortium name="The Broad Institute Genomics Platform"/>
            <consortium name="The Broad Institute Genome Sequencing Center for Infectious Disease"/>
            <person name="Wu L."/>
            <person name="Ma J."/>
        </authorList>
    </citation>
    <scope>NUCLEOTIDE SEQUENCE [LARGE SCALE GENOMIC DNA]</scope>
    <source>
        <strain evidence="5">TBRC 7912</strain>
    </source>
</reference>
<keyword evidence="5" id="KW-1185">Reference proteome</keyword>
<dbReference type="Pfam" id="PF13472">
    <property type="entry name" value="Lipase_GDSL_2"/>
    <property type="match status" value="1"/>
</dbReference>
<dbReference type="Pfam" id="PF13517">
    <property type="entry name" value="FG-GAP_3"/>
    <property type="match status" value="2"/>
</dbReference>
<name>A0ABV8F5R0_9ACTN</name>